<feature type="domain" description="Radical SAM core" evidence="6">
    <location>
        <begin position="10"/>
        <end position="123"/>
    </location>
</feature>
<evidence type="ECO:0000256" key="1">
    <source>
        <dbReference type="ARBA" id="ARBA00001966"/>
    </source>
</evidence>
<dbReference type="SFLD" id="SFLDS00029">
    <property type="entry name" value="Radical_SAM"/>
    <property type="match status" value="1"/>
</dbReference>
<dbReference type="PANTHER" id="PTHR11228:SF34">
    <property type="entry name" value="TUNGSTEN-CONTAINING ALDEHYDE FERREDOXIN OXIDOREDUCTASE COFACTOR MODIFYING PROTEIN"/>
    <property type="match status" value="1"/>
</dbReference>
<dbReference type="Proteomes" id="UP001230768">
    <property type="component" value="Chromosome"/>
</dbReference>
<dbReference type="EMBL" id="CP117430">
    <property type="protein sequence ID" value="WLI19342.1"/>
    <property type="molecule type" value="Genomic_DNA"/>
</dbReference>
<dbReference type="SUPFAM" id="SSF102114">
    <property type="entry name" value="Radical SAM enzymes"/>
    <property type="match status" value="1"/>
</dbReference>
<accession>A0ABY9GV04</accession>
<dbReference type="InterPro" id="IPR023885">
    <property type="entry name" value="4Fe4S-binding_SPASM_dom"/>
</dbReference>
<gene>
    <name evidence="8" type="ORF">PSH88_04660</name>
</gene>
<dbReference type="Pfam" id="PF04055">
    <property type="entry name" value="Radical_SAM"/>
    <property type="match status" value="1"/>
</dbReference>
<evidence type="ECO:0000259" key="6">
    <source>
        <dbReference type="Pfam" id="PF04055"/>
    </source>
</evidence>
<dbReference type="CDD" id="cd21109">
    <property type="entry name" value="SPASM"/>
    <property type="match status" value="1"/>
</dbReference>
<dbReference type="InterPro" id="IPR058240">
    <property type="entry name" value="rSAM_sf"/>
</dbReference>
<reference evidence="8 9" key="1">
    <citation type="submission" date="2023-02" db="EMBL/GenBank/DDBJ databases">
        <title>Evolution of Hrp T3SS in non-pathogenic Pseudomonas fluorescens.</title>
        <authorList>
            <person name="Liao K."/>
            <person name="Wei H."/>
            <person name="Gu Y."/>
        </authorList>
    </citation>
    <scope>NUCLEOTIDE SEQUENCE [LARGE SCALE GENOMIC DNA]</scope>
    <source>
        <strain evidence="8 9">FP607</strain>
    </source>
</reference>
<protein>
    <submittedName>
        <fullName evidence="8">Radical SAM protein</fullName>
    </submittedName>
</protein>
<dbReference type="SFLD" id="SFLDG01067">
    <property type="entry name" value="SPASM/twitch_domain_containing"/>
    <property type="match status" value="1"/>
</dbReference>
<dbReference type="Pfam" id="PF13186">
    <property type="entry name" value="SPASM"/>
    <property type="match status" value="1"/>
</dbReference>
<dbReference type="InterPro" id="IPR007197">
    <property type="entry name" value="rSAM"/>
</dbReference>
<evidence type="ECO:0000256" key="5">
    <source>
        <dbReference type="ARBA" id="ARBA00023014"/>
    </source>
</evidence>
<dbReference type="PANTHER" id="PTHR11228">
    <property type="entry name" value="RADICAL SAM DOMAIN PROTEIN"/>
    <property type="match status" value="1"/>
</dbReference>
<sequence>METLPAALVINVTLQCPLKCAHCCYSSDMFKAGHLSFEQIALAISQAAGIQAFRAVHFVGGDPLLHPDLLADAIALAAGLGLSTGITTSAFWAKSPGHAQKVVDKLCDAGLSEITVSYDDAHAAFLGLHYIANAVAAAVLRSLKLRIAVVVEPGAAITAATLRAQLGLQEASAIQIYETAVNSTGRAAAVDEVRLHTRTEHAEVYRGACQSVFRNVQIDPQGNVIPCCGVLPHHSSMVVGNLVDDGLEIAVARAQQDPLYRWISKDGPVAILADITAADTAPMRTTDFDGICTACDRMFSSPLLLRRARHTAAARCAEGQSENVVLKWVTT</sequence>
<evidence type="ECO:0000313" key="9">
    <source>
        <dbReference type="Proteomes" id="UP001230768"/>
    </source>
</evidence>
<name>A0ABY9GV04_9PSED</name>
<keyword evidence="2" id="KW-0949">S-adenosyl-L-methionine</keyword>
<evidence type="ECO:0000313" key="8">
    <source>
        <dbReference type="EMBL" id="WLI19342.1"/>
    </source>
</evidence>
<dbReference type="RefSeq" id="WP_305425127.1">
    <property type="nucleotide sequence ID" value="NZ_CP117430.1"/>
</dbReference>
<dbReference type="Gene3D" id="3.20.20.70">
    <property type="entry name" value="Aldolase class I"/>
    <property type="match status" value="1"/>
</dbReference>
<keyword evidence="4" id="KW-0408">Iron</keyword>
<keyword evidence="9" id="KW-1185">Reference proteome</keyword>
<dbReference type="InterPro" id="IPR013785">
    <property type="entry name" value="Aldolase_TIM"/>
</dbReference>
<organism evidence="8 9">
    <name type="scientific">Pseudomonas wuhanensis</name>
    <dbReference type="NCBI Taxonomy" id="2954098"/>
    <lineage>
        <taxon>Bacteria</taxon>
        <taxon>Pseudomonadati</taxon>
        <taxon>Pseudomonadota</taxon>
        <taxon>Gammaproteobacteria</taxon>
        <taxon>Pseudomonadales</taxon>
        <taxon>Pseudomonadaceae</taxon>
        <taxon>Pseudomonas</taxon>
    </lineage>
</organism>
<evidence type="ECO:0000256" key="2">
    <source>
        <dbReference type="ARBA" id="ARBA00022691"/>
    </source>
</evidence>
<comment type="cofactor">
    <cofactor evidence="1">
        <name>[4Fe-4S] cluster</name>
        <dbReference type="ChEBI" id="CHEBI:49883"/>
    </cofactor>
</comment>
<evidence type="ECO:0000256" key="4">
    <source>
        <dbReference type="ARBA" id="ARBA00023004"/>
    </source>
</evidence>
<proteinExistence type="predicted"/>
<evidence type="ECO:0000256" key="3">
    <source>
        <dbReference type="ARBA" id="ARBA00022723"/>
    </source>
</evidence>
<evidence type="ECO:0000259" key="7">
    <source>
        <dbReference type="Pfam" id="PF13186"/>
    </source>
</evidence>
<feature type="domain" description="4Fe4S-binding SPASM" evidence="7">
    <location>
        <begin position="209"/>
        <end position="248"/>
    </location>
</feature>
<dbReference type="InterPro" id="IPR050377">
    <property type="entry name" value="Radical_SAM_PqqE_MftC-like"/>
</dbReference>
<dbReference type="CDD" id="cd01335">
    <property type="entry name" value="Radical_SAM"/>
    <property type="match status" value="1"/>
</dbReference>
<keyword evidence="3" id="KW-0479">Metal-binding</keyword>
<keyword evidence="5" id="KW-0411">Iron-sulfur</keyword>